<protein>
    <submittedName>
        <fullName evidence="1">Sulfur reduction protein DsrE</fullName>
    </submittedName>
</protein>
<dbReference type="GeneID" id="65281692"/>
<dbReference type="EMBL" id="QKQP01000005">
    <property type="protein sequence ID" value="PZD80678.1"/>
    <property type="molecule type" value="Genomic_DNA"/>
</dbReference>
<dbReference type="AlphaFoldDB" id="A0A2W1K1T9"/>
<dbReference type="SUPFAM" id="SSF75169">
    <property type="entry name" value="DsrEFH-like"/>
    <property type="match status" value="1"/>
</dbReference>
<proteinExistence type="predicted"/>
<accession>A0A2W1K1T9</accession>
<dbReference type="Gene3D" id="3.40.1260.10">
    <property type="entry name" value="DsrEFH-like"/>
    <property type="match status" value="1"/>
</dbReference>
<reference evidence="1 2" key="1">
    <citation type="submission" date="2018-06" db="EMBL/GenBank/DDBJ databases">
        <title>Draft sequence of Acidithiobacillus ferrooxidans CCM 4253.</title>
        <authorList>
            <person name="Moya-Beltran A."/>
            <person name="Castro M."/>
            <person name="Covarrubias P.C."/>
            <person name="Issotta F."/>
            <person name="Janiczek O."/>
            <person name="Mandl M."/>
            <person name="Kucera J."/>
            <person name="Quatrini R."/>
        </authorList>
    </citation>
    <scope>NUCLEOTIDE SEQUENCE [LARGE SCALE GENOMIC DNA]</scope>
    <source>
        <strain evidence="1 2">CCM 4253</strain>
    </source>
</reference>
<name>A0A2W1K1T9_ACIFR</name>
<dbReference type="OrthoDB" id="8563527at2"/>
<sequence length="113" mass="11803">MTIALIVLHAAPEADNPRADTAVRLAGAMLAEGKEVRLFLAGQGIGLLAPAREFAKSTRALFLELLDLGLTVQCCGTSLKSQGWAGSLPDGVTKSSMKGLSDWISAADEVVCF</sequence>
<evidence type="ECO:0000313" key="1">
    <source>
        <dbReference type="EMBL" id="PZD80678.1"/>
    </source>
</evidence>
<dbReference type="Pfam" id="PF02635">
    <property type="entry name" value="DsrE"/>
    <property type="match status" value="1"/>
</dbReference>
<dbReference type="OMA" id="GLEVQCC"/>
<gene>
    <name evidence="1" type="ORF">DN052_09560</name>
</gene>
<dbReference type="Proteomes" id="UP000248886">
    <property type="component" value="Unassembled WGS sequence"/>
</dbReference>
<dbReference type="InterPro" id="IPR027396">
    <property type="entry name" value="DsrEFH-like"/>
</dbReference>
<comment type="caution">
    <text evidence="1">The sequence shown here is derived from an EMBL/GenBank/DDBJ whole genome shotgun (WGS) entry which is preliminary data.</text>
</comment>
<dbReference type="RefSeq" id="WP_012537310.1">
    <property type="nucleotide sequence ID" value="NZ_AP025160.1"/>
</dbReference>
<organism evidence="1 2">
    <name type="scientific">Acidithiobacillus ferrooxidans</name>
    <name type="common">Thiobacillus ferrooxidans</name>
    <dbReference type="NCBI Taxonomy" id="920"/>
    <lineage>
        <taxon>Bacteria</taxon>
        <taxon>Pseudomonadati</taxon>
        <taxon>Pseudomonadota</taxon>
        <taxon>Acidithiobacillia</taxon>
        <taxon>Acidithiobacillales</taxon>
        <taxon>Acidithiobacillaceae</taxon>
        <taxon>Acidithiobacillus</taxon>
    </lineage>
</organism>
<evidence type="ECO:0000313" key="2">
    <source>
        <dbReference type="Proteomes" id="UP000248886"/>
    </source>
</evidence>
<dbReference type="InterPro" id="IPR003787">
    <property type="entry name" value="Sulphur_relay_DsrE/F-like"/>
</dbReference>